<dbReference type="InterPro" id="IPR003660">
    <property type="entry name" value="HAMP_dom"/>
</dbReference>
<keyword evidence="8 15" id="KW-0812">Transmembrane</keyword>
<evidence type="ECO:0000256" key="8">
    <source>
        <dbReference type="ARBA" id="ARBA00022692"/>
    </source>
</evidence>
<dbReference type="SUPFAM" id="SSF55874">
    <property type="entry name" value="ATPase domain of HSP90 chaperone/DNA topoisomerase II/histidine kinase"/>
    <property type="match status" value="1"/>
</dbReference>
<evidence type="ECO:0000256" key="1">
    <source>
        <dbReference type="ARBA" id="ARBA00000085"/>
    </source>
</evidence>
<dbReference type="PROSITE" id="PS50885">
    <property type="entry name" value="HAMP"/>
    <property type="match status" value="1"/>
</dbReference>
<protein>
    <recommendedName>
        <fullName evidence="3">histidine kinase</fullName>
        <ecNumber evidence="3">2.7.13.3</ecNumber>
    </recommendedName>
</protein>
<feature type="domain" description="Histidine kinase" evidence="16">
    <location>
        <begin position="280"/>
        <end position="474"/>
    </location>
</feature>
<dbReference type="InterPro" id="IPR036890">
    <property type="entry name" value="HATPase_C_sf"/>
</dbReference>
<evidence type="ECO:0000256" key="15">
    <source>
        <dbReference type="SAM" id="Phobius"/>
    </source>
</evidence>
<dbReference type="InterPro" id="IPR050980">
    <property type="entry name" value="2C_sensor_his_kinase"/>
</dbReference>
<comment type="catalytic activity">
    <reaction evidence="1">
        <text>ATP + protein L-histidine = ADP + protein N-phospho-L-histidine.</text>
        <dbReference type="EC" id="2.7.13.3"/>
    </reaction>
</comment>
<dbReference type="GO" id="GO:0005524">
    <property type="term" value="F:ATP binding"/>
    <property type="evidence" value="ECO:0007669"/>
    <property type="project" value="UniProtKB-KW"/>
</dbReference>
<evidence type="ECO:0000256" key="14">
    <source>
        <dbReference type="ARBA" id="ARBA00023136"/>
    </source>
</evidence>
<evidence type="ECO:0000256" key="5">
    <source>
        <dbReference type="ARBA" id="ARBA00022519"/>
    </source>
</evidence>
<gene>
    <name evidence="18" type="ORF">ENH89_10970</name>
</gene>
<evidence type="ECO:0000259" key="16">
    <source>
        <dbReference type="PROSITE" id="PS50109"/>
    </source>
</evidence>
<feature type="transmembrane region" description="Helical" evidence="15">
    <location>
        <begin position="200"/>
        <end position="219"/>
    </location>
</feature>
<dbReference type="Pfam" id="PF00512">
    <property type="entry name" value="HisKA"/>
    <property type="match status" value="1"/>
</dbReference>
<dbReference type="SUPFAM" id="SSF47384">
    <property type="entry name" value="Homodimeric domain of signal transducing histidine kinase"/>
    <property type="match status" value="1"/>
</dbReference>
<dbReference type="EMBL" id="DRGN01000157">
    <property type="protein sequence ID" value="HEU00855.1"/>
    <property type="molecule type" value="Genomic_DNA"/>
</dbReference>
<evidence type="ECO:0000256" key="13">
    <source>
        <dbReference type="ARBA" id="ARBA00023012"/>
    </source>
</evidence>
<dbReference type="SUPFAM" id="SSF158472">
    <property type="entry name" value="HAMP domain-like"/>
    <property type="match status" value="1"/>
</dbReference>
<dbReference type="InterPro" id="IPR036097">
    <property type="entry name" value="HisK_dim/P_sf"/>
</dbReference>
<dbReference type="PANTHER" id="PTHR44936:SF5">
    <property type="entry name" value="SENSOR HISTIDINE KINASE ENVZ"/>
    <property type="match status" value="1"/>
</dbReference>
<evidence type="ECO:0000313" key="18">
    <source>
        <dbReference type="EMBL" id="HEU00855.1"/>
    </source>
</evidence>
<dbReference type="PRINTS" id="PR00344">
    <property type="entry name" value="BCTRLSENSOR"/>
</dbReference>
<keyword evidence="12 15" id="KW-1133">Transmembrane helix</keyword>
<evidence type="ECO:0000256" key="2">
    <source>
        <dbReference type="ARBA" id="ARBA00004429"/>
    </source>
</evidence>
<keyword evidence="13" id="KW-0902">Two-component regulatory system</keyword>
<dbReference type="PROSITE" id="PS50109">
    <property type="entry name" value="HIS_KIN"/>
    <property type="match status" value="1"/>
</dbReference>
<evidence type="ECO:0000256" key="9">
    <source>
        <dbReference type="ARBA" id="ARBA00022741"/>
    </source>
</evidence>
<dbReference type="SMART" id="SM00304">
    <property type="entry name" value="HAMP"/>
    <property type="match status" value="1"/>
</dbReference>
<comment type="caution">
    <text evidence="18">The sequence shown here is derived from an EMBL/GenBank/DDBJ whole genome shotgun (WGS) entry which is preliminary data.</text>
</comment>
<feature type="domain" description="HAMP" evidence="17">
    <location>
        <begin position="220"/>
        <end position="272"/>
    </location>
</feature>
<dbReference type="SMART" id="SM00387">
    <property type="entry name" value="HATPase_c"/>
    <property type="match status" value="1"/>
</dbReference>
<dbReference type="SMART" id="SM00388">
    <property type="entry name" value="HisKA"/>
    <property type="match status" value="1"/>
</dbReference>
<evidence type="ECO:0000256" key="6">
    <source>
        <dbReference type="ARBA" id="ARBA00022553"/>
    </source>
</evidence>
<evidence type="ECO:0000256" key="3">
    <source>
        <dbReference type="ARBA" id="ARBA00012438"/>
    </source>
</evidence>
<dbReference type="GO" id="GO:0005886">
    <property type="term" value="C:plasma membrane"/>
    <property type="evidence" value="ECO:0007669"/>
    <property type="project" value="UniProtKB-SubCell"/>
</dbReference>
<dbReference type="InterPro" id="IPR005467">
    <property type="entry name" value="His_kinase_dom"/>
</dbReference>
<evidence type="ECO:0000256" key="10">
    <source>
        <dbReference type="ARBA" id="ARBA00022777"/>
    </source>
</evidence>
<dbReference type="Proteomes" id="UP000885680">
    <property type="component" value="Unassembled WGS sequence"/>
</dbReference>
<dbReference type="CDD" id="cd00082">
    <property type="entry name" value="HisKA"/>
    <property type="match status" value="1"/>
</dbReference>
<proteinExistence type="predicted"/>
<evidence type="ECO:0000313" key="19">
    <source>
        <dbReference type="Proteomes" id="UP000885680"/>
    </source>
</evidence>
<dbReference type="PANTHER" id="PTHR44936">
    <property type="entry name" value="SENSOR PROTEIN CREC"/>
    <property type="match status" value="1"/>
</dbReference>
<dbReference type="InterPro" id="IPR004358">
    <property type="entry name" value="Sig_transdc_His_kin-like_C"/>
</dbReference>
<organism evidence="18 19">
    <name type="scientific">Aurantimonas coralicida</name>
    <dbReference type="NCBI Taxonomy" id="182270"/>
    <lineage>
        <taxon>Bacteria</taxon>
        <taxon>Pseudomonadati</taxon>
        <taxon>Pseudomonadota</taxon>
        <taxon>Alphaproteobacteria</taxon>
        <taxon>Hyphomicrobiales</taxon>
        <taxon>Aurantimonadaceae</taxon>
        <taxon>Aurantimonas</taxon>
    </lineage>
</organism>
<dbReference type="AlphaFoldDB" id="A0A9C9TGV7"/>
<dbReference type="Gene3D" id="1.10.8.500">
    <property type="entry name" value="HAMP domain in histidine kinase"/>
    <property type="match status" value="1"/>
</dbReference>
<dbReference type="CDD" id="cd00075">
    <property type="entry name" value="HATPase"/>
    <property type="match status" value="1"/>
</dbReference>
<dbReference type="Gene3D" id="1.10.287.130">
    <property type="match status" value="1"/>
</dbReference>
<evidence type="ECO:0000259" key="17">
    <source>
        <dbReference type="PROSITE" id="PS50885"/>
    </source>
</evidence>
<sequence length="474" mass="51830">MGRRLPVGRGCNARRAERRMMDRFRRLFPDTLAGRFVLLLAVAILAANLIGLGVLSLQKQRFDQQVIDDRWIERIATLIPAMESVDADIRDVIAREASSRSARMRIEDRPLLRETSTDSRSISIARGLAETLGRDDVNAALIDRPPSADTRGPRGEPRAERVLAVTIPLSTRDGQARWLNVITDGGPQRPGLVSVNSRPFLTFLGLSLLCVLGVGAVFASRLTKPLRQLSQAAQAAGRGDRSARVPEAGAREMREAARAFNAMQAEISQFDAERMRMLAAVGHDLRTPMTSLRIRAEMVDDEEQRDAMVRTLDEMTVMADGLVVYAKDGRDAENVQPVDLDDLLGKLCEDRGAQYNGASGIQMMGRRVALGRAIGNLIDNAMRYGAGATVTLSRDPQSAVVIVEDCGPGIPPDRLEDMFHPFTRGDDSRNVETGGVGLGLSIARTIILAHGGRITLENRTEGGLRATVRLQVIR</sequence>
<keyword evidence="10" id="KW-0418">Kinase</keyword>
<comment type="subcellular location">
    <subcellularLocation>
        <location evidence="2">Cell inner membrane</location>
        <topology evidence="2">Multi-pass membrane protein</topology>
    </subcellularLocation>
</comment>
<dbReference type="Pfam" id="PF02518">
    <property type="entry name" value="HATPase_c"/>
    <property type="match status" value="1"/>
</dbReference>
<evidence type="ECO:0000256" key="7">
    <source>
        <dbReference type="ARBA" id="ARBA00022679"/>
    </source>
</evidence>
<dbReference type="EC" id="2.7.13.3" evidence="3"/>
<dbReference type="InterPro" id="IPR003661">
    <property type="entry name" value="HisK_dim/P_dom"/>
</dbReference>
<evidence type="ECO:0000256" key="12">
    <source>
        <dbReference type="ARBA" id="ARBA00022989"/>
    </source>
</evidence>
<keyword evidence="6" id="KW-0597">Phosphoprotein</keyword>
<evidence type="ECO:0000256" key="4">
    <source>
        <dbReference type="ARBA" id="ARBA00022475"/>
    </source>
</evidence>
<dbReference type="CDD" id="cd06225">
    <property type="entry name" value="HAMP"/>
    <property type="match status" value="1"/>
</dbReference>
<keyword evidence="11" id="KW-0067">ATP-binding</keyword>
<dbReference type="Pfam" id="PF00672">
    <property type="entry name" value="HAMP"/>
    <property type="match status" value="1"/>
</dbReference>
<keyword evidence="9" id="KW-0547">Nucleotide-binding</keyword>
<name>A0A9C9TGV7_9HYPH</name>
<keyword evidence="4" id="KW-1003">Cell membrane</keyword>
<reference evidence="18" key="1">
    <citation type="journal article" date="2020" name="mSystems">
        <title>Genome- and Community-Level Interaction Insights into Carbon Utilization and Element Cycling Functions of Hydrothermarchaeota in Hydrothermal Sediment.</title>
        <authorList>
            <person name="Zhou Z."/>
            <person name="Liu Y."/>
            <person name="Xu W."/>
            <person name="Pan J."/>
            <person name="Luo Z.H."/>
            <person name="Li M."/>
        </authorList>
    </citation>
    <scope>NUCLEOTIDE SEQUENCE</scope>
    <source>
        <strain evidence="18">HyVt-347</strain>
    </source>
</reference>
<keyword evidence="7" id="KW-0808">Transferase</keyword>
<dbReference type="InterPro" id="IPR003594">
    <property type="entry name" value="HATPase_dom"/>
</dbReference>
<accession>A0A9C9TGV7</accession>
<dbReference type="Gene3D" id="3.30.565.10">
    <property type="entry name" value="Histidine kinase-like ATPase, C-terminal domain"/>
    <property type="match status" value="1"/>
</dbReference>
<keyword evidence="5" id="KW-0997">Cell inner membrane</keyword>
<dbReference type="GO" id="GO:0000155">
    <property type="term" value="F:phosphorelay sensor kinase activity"/>
    <property type="evidence" value="ECO:0007669"/>
    <property type="project" value="InterPro"/>
</dbReference>
<evidence type="ECO:0000256" key="11">
    <source>
        <dbReference type="ARBA" id="ARBA00022840"/>
    </source>
</evidence>
<keyword evidence="14 15" id="KW-0472">Membrane</keyword>